<protein>
    <submittedName>
        <fullName evidence="1">Uncharacterized protein</fullName>
    </submittedName>
</protein>
<reference evidence="1 2" key="1">
    <citation type="journal article" date="2020" name="Mol. Plant">
        <title>The Chromosome-Based Rubber Tree Genome Provides New Insights into Spurge Genome Evolution and Rubber Biosynthesis.</title>
        <authorList>
            <person name="Liu J."/>
            <person name="Shi C."/>
            <person name="Shi C.C."/>
            <person name="Li W."/>
            <person name="Zhang Q.J."/>
            <person name="Zhang Y."/>
            <person name="Li K."/>
            <person name="Lu H.F."/>
            <person name="Shi C."/>
            <person name="Zhu S.T."/>
            <person name="Xiao Z.Y."/>
            <person name="Nan H."/>
            <person name="Yue Y."/>
            <person name="Zhu X.G."/>
            <person name="Wu Y."/>
            <person name="Hong X.N."/>
            <person name="Fan G.Y."/>
            <person name="Tong Y."/>
            <person name="Zhang D."/>
            <person name="Mao C.L."/>
            <person name="Liu Y.L."/>
            <person name="Hao S.J."/>
            <person name="Liu W.Q."/>
            <person name="Lv M.Q."/>
            <person name="Zhang H.B."/>
            <person name="Liu Y."/>
            <person name="Hu-Tang G.R."/>
            <person name="Wang J.P."/>
            <person name="Wang J.H."/>
            <person name="Sun Y.H."/>
            <person name="Ni S.B."/>
            <person name="Chen W.B."/>
            <person name="Zhang X.C."/>
            <person name="Jiao Y.N."/>
            <person name="Eichler E.E."/>
            <person name="Li G.H."/>
            <person name="Liu X."/>
            <person name="Gao L.Z."/>
        </authorList>
    </citation>
    <scope>NUCLEOTIDE SEQUENCE [LARGE SCALE GENOMIC DNA]</scope>
    <source>
        <strain evidence="2">cv. GT1</strain>
        <tissue evidence="1">Leaf</tissue>
    </source>
</reference>
<dbReference type="Gene3D" id="3.40.50.2000">
    <property type="entry name" value="Glycogen Phosphorylase B"/>
    <property type="match status" value="1"/>
</dbReference>
<accession>A0A6A6N5T7</accession>
<organism evidence="1 2">
    <name type="scientific">Hevea brasiliensis</name>
    <name type="common">Para rubber tree</name>
    <name type="synonym">Siphonia brasiliensis</name>
    <dbReference type="NCBI Taxonomy" id="3981"/>
    <lineage>
        <taxon>Eukaryota</taxon>
        <taxon>Viridiplantae</taxon>
        <taxon>Streptophyta</taxon>
        <taxon>Embryophyta</taxon>
        <taxon>Tracheophyta</taxon>
        <taxon>Spermatophyta</taxon>
        <taxon>Magnoliopsida</taxon>
        <taxon>eudicotyledons</taxon>
        <taxon>Gunneridae</taxon>
        <taxon>Pentapetalae</taxon>
        <taxon>rosids</taxon>
        <taxon>fabids</taxon>
        <taxon>Malpighiales</taxon>
        <taxon>Euphorbiaceae</taxon>
        <taxon>Crotonoideae</taxon>
        <taxon>Micrandreae</taxon>
        <taxon>Hevea</taxon>
    </lineage>
</organism>
<proteinExistence type="predicted"/>
<dbReference type="PANTHER" id="PTHR45825:SF2">
    <property type="entry name" value="STARCH SYNTHASE 2, CHLOROPLASTIC_AMYLOPLASTIC"/>
    <property type="match status" value="1"/>
</dbReference>
<evidence type="ECO:0000313" key="2">
    <source>
        <dbReference type="Proteomes" id="UP000467840"/>
    </source>
</evidence>
<dbReference type="PANTHER" id="PTHR45825">
    <property type="entry name" value="GRANULE-BOUND STARCH SYNTHASE 1, CHLOROPLASTIC/AMYLOPLASTIC"/>
    <property type="match status" value="1"/>
</dbReference>
<comment type="caution">
    <text evidence="1">The sequence shown here is derived from an EMBL/GenBank/DDBJ whole genome shotgun (WGS) entry which is preliminary data.</text>
</comment>
<keyword evidence="2" id="KW-1185">Reference proteome</keyword>
<dbReference type="EMBL" id="JAAGAX010000003">
    <property type="protein sequence ID" value="KAF2321030.1"/>
    <property type="molecule type" value="Genomic_DNA"/>
</dbReference>
<dbReference type="Proteomes" id="UP000467840">
    <property type="component" value="Chromosome 10"/>
</dbReference>
<sequence>MENEAIDTFEQQTILTGIYLLIALKLIGTWVLCGESIQDETTCFEIEKCSREVGIENDQNMGTKSAVEFSSLTRRWNLGSSIQSSDADRKVDRISHDHRIVLFCEIVVEVYNIAAVYPKEYCQLYDPVDGGYSNIFAADFKTVDHVVMVSHGCAWELKIPGGSWGFYNIINENDWKLRGIVNGTVSGFEHIIKFVKGAGCGGKGNLVAKLKLFLERIRCKMKQMLNNNSIVHLKRIKCKMKPTCNLIFCSSK</sequence>
<name>A0A6A6N5T7_HEVBR</name>
<dbReference type="AlphaFoldDB" id="A0A6A6N5T7"/>
<gene>
    <name evidence="1" type="ORF">GH714_032986</name>
</gene>
<evidence type="ECO:0000313" key="1">
    <source>
        <dbReference type="EMBL" id="KAF2321030.1"/>
    </source>
</evidence>